<dbReference type="PROSITE" id="PS51272">
    <property type="entry name" value="SLH"/>
    <property type="match status" value="3"/>
</dbReference>
<feature type="domain" description="SLH" evidence="3">
    <location>
        <begin position="304"/>
        <end position="375"/>
    </location>
</feature>
<evidence type="ECO:0000313" key="4">
    <source>
        <dbReference type="EMBL" id="MDF9409304.1"/>
    </source>
</evidence>
<feature type="domain" description="SLH" evidence="3">
    <location>
        <begin position="225"/>
        <end position="295"/>
    </location>
</feature>
<comment type="caution">
    <text evidence="4">The sequence shown here is derived from an EMBL/GenBank/DDBJ whole genome shotgun (WGS) entry which is preliminary data.</text>
</comment>
<keyword evidence="2" id="KW-0732">Signal</keyword>
<feature type="signal peptide" evidence="2">
    <location>
        <begin position="1"/>
        <end position="29"/>
    </location>
</feature>
<sequence length="452" mass="49420">MKLKFFGILLVSLLAVAIFSGGMPGVSVAADVYLPIPGDNSVSQWVYTSTTATKGWTKLSAISKSVEINFGKDNYLLFNNNISGEGINVILRDKTIFPTNDSSSINGSFAQSVDPSPPHAYINHTNDWIVKPLSPVYTIVPSQTLTASNGPLPGYSFVSPSTITLKYNSNISDSYETVSVLYRIDDNSPWEILPGLVNSGSKTVTATFTTNGFGSYCVVNLDSDFNEFSQEIASVNWSQQYVQSLWNKGIMSQTGSNGYFGLVDGSSNEYNTTRGEFASMLVKGMRLPLASLDNNIFSDVTSASPSLFADGVHYEYYYPQWRENVCTAASYGLFNGIRTAGGSLVFQPTAPVTREQAAALIARAVNLKVDYMDDPSNDKVLTALKKMYADNDDYLNISVWARPYVLAVSKAKYMSGTLNATTKKYSFNPTDPITRAETAKIIQKVLKNKKLI</sequence>
<feature type="domain" description="SLH" evidence="3">
    <location>
        <begin position="388"/>
        <end position="452"/>
    </location>
</feature>
<dbReference type="EMBL" id="JAKOAV010000028">
    <property type="protein sequence ID" value="MDF9409304.1"/>
    <property type="molecule type" value="Genomic_DNA"/>
</dbReference>
<evidence type="ECO:0000256" key="1">
    <source>
        <dbReference type="ARBA" id="ARBA00022737"/>
    </source>
</evidence>
<organism evidence="4 5">
    <name type="scientific">Pelotomaculum isophthalicicum JI</name>
    <dbReference type="NCBI Taxonomy" id="947010"/>
    <lineage>
        <taxon>Bacteria</taxon>
        <taxon>Bacillati</taxon>
        <taxon>Bacillota</taxon>
        <taxon>Clostridia</taxon>
        <taxon>Eubacteriales</taxon>
        <taxon>Desulfotomaculaceae</taxon>
        <taxon>Pelotomaculum</taxon>
    </lineage>
</organism>
<gene>
    <name evidence="4" type="ORF">L7E55_13225</name>
</gene>
<dbReference type="RefSeq" id="WP_277444760.1">
    <property type="nucleotide sequence ID" value="NZ_JAKOAV010000028.1"/>
</dbReference>
<evidence type="ECO:0000256" key="2">
    <source>
        <dbReference type="SAM" id="SignalP"/>
    </source>
</evidence>
<dbReference type="AlphaFoldDB" id="A0A9X4H8W2"/>
<keyword evidence="5" id="KW-1185">Reference proteome</keyword>
<proteinExistence type="predicted"/>
<name>A0A9X4H8W2_9FIRM</name>
<evidence type="ECO:0000313" key="5">
    <source>
        <dbReference type="Proteomes" id="UP001154312"/>
    </source>
</evidence>
<dbReference type="InterPro" id="IPR001119">
    <property type="entry name" value="SLH_dom"/>
</dbReference>
<protein>
    <submittedName>
        <fullName evidence="4">S-layer homology domain-containing protein</fullName>
    </submittedName>
</protein>
<reference evidence="4" key="1">
    <citation type="submission" date="2022-02" db="EMBL/GenBank/DDBJ databases">
        <authorList>
            <person name="Leng L."/>
        </authorList>
    </citation>
    <scope>NUCLEOTIDE SEQUENCE</scope>
    <source>
        <strain evidence="4">JI</strain>
    </source>
</reference>
<keyword evidence="1" id="KW-0677">Repeat</keyword>
<evidence type="ECO:0000259" key="3">
    <source>
        <dbReference type="PROSITE" id="PS51272"/>
    </source>
</evidence>
<dbReference type="Pfam" id="PF00395">
    <property type="entry name" value="SLH"/>
    <property type="match status" value="2"/>
</dbReference>
<dbReference type="Proteomes" id="UP001154312">
    <property type="component" value="Unassembled WGS sequence"/>
</dbReference>
<feature type="chain" id="PRO_5040814339" evidence="2">
    <location>
        <begin position="30"/>
        <end position="452"/>
    </location>
</feature>
<accession>A0A9X4H8W2</accession>